<dbReference type="AlphaFoldDB" id="A0A4U8SBU7"/>
<feature type="transmembrane region" description="Helical" evidence="1">
    <location>
        <begin position="258"/>
        <end position="274"/>
    </location>
</feature>
<dbReference type="EMBL" id="JRPL02000007">
    <property type="protein sequence ID" value="TLD83593.1"/>
    <property type="molecule type" value="Genomic_DNA"/>
</dbReference>
<keyword evidence="1" id="KW-0812">Transmembrane</keyword>
<keyword evidence="1" id="KW-0472">Membrane</keyword>
<feature type="transmembrane region" description="Helical" evidence="1">
    <location>
        <begin position="224"/>
        <end position="246"/>
    </location>
</feature>
<dbReference type="OrthoDB" id="5362731at2"/>
<gene>
    <name evidence="2" type="ORF">LS81_004240</name>
</gene>
<evidence type="ECO:0000313" key="2">
    <source>
        <dbReference type="EMBL" id="TLD83593.1"/>
    </source>
</evidence>
<evidence type="ECO:0000313" key="3">
    <source>
        <dbReference type="Proteomes" id="UP000029878"/>
    </source>
</evidence>
<dbReference type="Proteomes" id="UP000029878">
    <property type="component" value="Unassembled WGS sequence"/>
</dbReference>
<evidence type="ECO:0000256" key="1">
    <source>
        <dbReference type="SAM" id="Phobius"/>
    </source>
</evidence>
<reference evidence="2 3" key="1">
    <citation type="journal article" date="2014" name="Genome Announc.">
        <title>Draft genome sequences of eight enterohepatic helicobacter species isolated from both laboratory and wild rodents.</title>
        <authorList>
            <person name="Sheh A."/>
            <person name="Shen Z."/>
            <person name="Fox J.G."/>
        </authorList>
    </citation>
    <scope>NUCLEOTIDE SEQUENCE [LARGE SCALE GENOMIC DNA]</scope>
    <source>
        <strain evidence="2 3">ATCC 700114</strain>
    </source>
</reference>
<feature type="transmembrane region" description="Helical" evidence="1">
    <location>
        <begin position="95"/>
        <end position="116"/>
    </location>
</feature>
<feature type="transmembrane region" description="Helical" evidence="1">
    <location>
        <begin position="31"/>
        <end position="55"/>
    </location>
</feature>
<dbReference type="RefSeq" id="WP_034344917.1">
    <property type="nucleotide sequence ID" value="NZ_FZNG01000024.1"/>
</dbReference>
<protein>
    <recommendedName>
        <fullName evidence="4">Glycosyltransferase RgtA/B/C/D-like domain-containing protein</fullName>
    </recommendedName>
</protein>
<feature type="transmembrane region" description="Helical" evidence="1">
    <location>
        <begin position="200"/>
        <end position="218"/>
    </location>
</feature>
<feature type="transmembrane region" description="Helical" evidence="1">
    <location>
        <begin position="286"/>
        <end position="305"/>
    </location>
</feature>
<name>A0A4U8SBU7_9HELI</name>
<keyword evidence="1" id="KW-1133">Transmembrane helix</keyword>
<accession>A0A4U8SBU7</accession>
<comment type="caution">
    <text evidence="2">The sequence shown here is derived from an EMBL/GenBank/DDBJ whole genome shotgun (WGS) entry which is preliminary data.</text>
</comment>
<organism evidence="2 3">
    <name type="scientific">Helicobacter trogontum</name>
    <dbReference type="NCBI Taxonomy" id="50960"/>
    <lineage>
        <taxon>Bacteria</taxon>
        <taxon>Pseudomonadati</taxon>
        <taxon>Campylobacterota</taxon>
        <taxon>Epsilonproteobacteria</taxon>
        <taxon>Campylobacterales</taxon>
        <taxon>Helicobacteraceae</taxon>
        <taxon>Helicobacter</taxon>
    </lineage>
</organism>
<sequence>MAALHNIKHSLCDYTHTNQALNPIGCLKTHMLFYIILLLDVALLCFMVDQTSIYIKEAYIFFDRDSLPSYLANFAVSCVQYFFHDPLLNDYGMRLPFICLHILNCILMYNISLHILRKNTDSILSVVLFMAIPGVSAQALVLSYMGILTFLCLLIVYIQIRYKRIAYELFIIAVFLDSGSAILCLALFFYALLKRKTYTIVFSMVCFGINMYQFSPIHGVPHSYVLDTLGLMALVFTPVFFVYYIAATYSYTFKKSPLLLNLIPFVGFLFIMLFSTRQKIEIESFLPPLCVGIPFFMQKILFDVRSRLPQFRMRYKIRIYGLVLFLLFGNIVLFGNKLTYYVSDVQHNFAYSFYEAKDLAKELYKRNITHINVSNSDLALRLNFYGINTSIKPTLPKYALVESNKGSIVITYGNIKVSQYAIISYDYNTTHNK</sequence>
<feature type="transmembrane region" description="Helical" evidence="1">
    <location>
        <begin position="170"/>
        <end position="193"/>
    </location>
</feature>
<feature type="transmembrane region" description="Helical" evidence="1">
    <location>
        <begin position="128"/>
        <end position="158"/>
    </location>
</feature>
<feature type="transmembrane region" description="Helical" evidence="1">
    <location>
        <begin position="317"/>
        <end position="335"/>
    </location>
</feature>
<proteinExistence type="predicted"/>
<evidence type="ECO:0008006" key="4">
    <source>
        <dbReference type="Google" id="ProtNLM"/>
    </source>
</evidence>